<keyword evidence="3" id="KW-1185">Reference proteome</keyword>
<name>A0ABR3JVW5_9AGAR</name>
<dbReference type="SUPFAM" id="SSF81383">
    <property type="entry name" value="F-box domain"/>
    <property type="match status" value="1"/>
</dbReference>
<gene>
    <name evidence="2" type="ORF">HGRIS_011248</name>
</gene>
<organism evidence="2 3">
    <name type="scientific">Hohenbuehelia grisea</name>
    <dbReference type="NCBI Taxonomy" id="104357"/>
    <lineage>
        <taxon>Eukaryota</taxon>
        <taxon>Fungi</taxon>
        <taxon>Dikarya</taxon>
        <taxon>Basidiomycota</taxon>
        <taxon>Agaricomycotina</taxon>
        <taxon>Agaricomycetes</taxon>
        <taxon>Agaricomycetidae</taxon>
        <taxon>Agaricales</taxon>
        <taxon>Pleurotineae</taxon>
        <taxon>Pleurotaceae</taxon>
        <taxon>Hohenbuehelia</taxon>
    </lineage>
</organism>
<comment type="caution">
    <text evidence="2">The sequence shown here is derived from an EMBL/GenBank/DDBJ whole genome shotgun (WGS) entry which is preliminary data.</text>
</comment>
<evidence type="ECO:0000259" key="1">
    <source>
        <dbReference type="Pfam" id="PF12937"/>
    </source>
</evidence>
<evidence type="ECO:0000313" key="3">
    <source>
        <dbReference type="Proteomes" id="UP001556367"/>
    </source>
</evidence>
<dbReference type="Gene3D" id="3.80.10.10">
    <property type="entry name" value="Ribonuclease Inhibitor"/>
    <property type="match status" value="1"/>
</dbReference>
<dbReference type="Proteomes" id="UP001556367">
    <property type="component" value="Unassembled WGS sequence"/>
</dbReference>
<evidence type="ECO:0000313" key="2">
    <source>
        <dbReference type="EMBL" id="KAL0959535.1"/>
    </source>
</evidence>
<sequence>MTLEASDGINFLPLTRACLSMTSTSAFPDLWDTNAAPSTSDASIIRSEINSATNDLFLIRNELLQLQAYEKSLNRRLAKLQQFVDTYQPVVSGVRRLPPEILLIIFRLYHLYHEPEQPWYVSMVCRTWRSVALSAPHMWSTISIESNSAPSSNSIAYTKELIQRSAAAPLTVEFAILNMHPKCLRQLLSASHRWQKATIAFSATDKCHHSFLSLRDRLQVLRELVISGNSGGRHNIDVHKLYMDVFWNAPSLQSLTIISLPLTTFRLPWHQLRRLVIRYADQDLEDEDDFDQNFQDVLRNVPLLVELKIIITHHFTVVNPEPITIPRLEKLEIACDLGYFHLMTLPSLQTLISAPLFAEDTDGIYEAPPLVSLLSRSHCSLKYLKIDSTDLPVETAVAIFQATPTLNHLVIDRFDMIPPQLFNAMTLRPAQPNLLPQLLSVDITAEGIDAPAHEVADAALEFCESRCKSDLEVKLASAFFFWNTRSFCAPSRSYRVQRLADAGLKFAAS</sequence>
<dbReference type="Gene3D" id="1.20.1280.50">
    <property type="match status" value="1"/>
</dbReference>
<dbReference type="Pfam" id="PF12937">
    <property type="entry name" value="F-box-like"/>
    <property type="match status" value="1"/>
</dbReference>
<feature type="domain" description="F-box" evidence="1">
    <location>
        <begin position="95"/>
        <end position="144"/>
    </location>
</feature>
<dbReference type="PANTHER" id="PTHR38926">
    <property type="entry name" value="F-BOX DOMAIN CONTAINING PROTEIN, EXPRESSED"/>
    <property type="match status" value="1"/>
</dbReference>
<proteinExistence type="predicted"/>
<dbReference type="InterPro" id="IPR036047">
    <property type="entry name" value="F-box-like_dom_sf"/>
</dbReference>
<dbReference type="PANTHER" id="PTHR38926:SF72">
    <property type="entry name" value="IM:7136021-RELATED"/>
    <property type="match status" value="1"/>
</dbReference>
<dbReference type="EMBL" id="JASNQZ010000002">
    <property type="protein sequence ID" value="KAL0959535.1"/>
    <property type="molecule type" value="Genomic_DNA"/>
</dbReference>
<dbReference type="InterPro" id="IPR032675">
    <property type="entry name" value="LRR_dom_sf"/>
</dbReference>
<dbReference type="InterPro" id="IPR001810">
    <property type="entry name" value="F-box_dom"/>
</dbReference>
<protein>
    <recommendedName>
        <fullName evidence="1">F-box domain-containing protein</fullName>
    </recommendedName>
</protein>
<reference evidence="3" key="1">
    <citation type="submission" date="2024-06" db="EMBL/GenBank/DDBJ databases">
        <title>Multi-omics analyses provide insights into the biosynthesis of the anticancer antibiotic pleurotin in Hohenbuehelia grisea.</title>
        <authorList>
            <person name="Weaver J.A."/>
            <person name="Alberti F."/>
        </authorList>
    </citation>
    <scope>NUCLEOTIDE SEQUENCE [LARGE SCALE GENOMIC DNA]</scope>
    <source>
        <strain evidence="3">T-177</strain>
    </source>
</reference>
<dbReference type="SUPFAM" id="SSF52047">
    <property type="entry name" value="RNI-like"/>
    <property type="match status" value="1"/>
</dbReference>
<accession>A0ABR3JVW5</accession>